<accession>A0A1M5AT49</accession>
<reference evidence="2" key="1">
    <citation type="submission" date="2016-11" db="EMBL/GenBank/DDBJ databases">
        <authorList>
            <person name="Varghese N."/>
            <person name="Submissions S."/>
        </authorList>
    </citation>
    <scope>NUCLEOTIDE SEQUENCE [LARGE SCALE GENOMIC DNA]</scope>
    <source>
        <strain evidence="2">DSM 10124</strain>
    </source>
</reference>
<evidence type="ECO:0008006" key="3">
    <source>
        <dbReference type="Google" id="ProtNLM"/>
    </source>
</evidence>
<keyword evidence="2" id="KW-1185">Reference proteome</keyword>
<dbReference type="Proteomes" id="UP000184423">
    <property type="component" value="Unassembled WGS sequence"/>
</dbReference>
<sequence length="157" mass="18549">MIKNNEHNRLEAYDFEKRVGLYLSKRYNTNFKEKALTVGKNKEHKFDLVSDDNSIIAECKSYTWTKGNNFPSAKISTIIEAIFYFSRIKADKKIIVIQDSFNDKGESLVDVFLKRYDGILDDIEVWAYYVGNTLNDDVVKVKREKNEIWYEKMYKNC</sequence>
<proteinExistence type="predicted"/>
<dbReference type="AlphaFoldDB" id="A0A1M5AT49"/>
<protein>
    <recommendedName>
        <fullName evidence="3">Restriction endonuclease</fullName>
    </recommendedName>
</protein>
<evidence type="ECO:0000313" key="1">
    <source>
        <dbReference type="EMBL" id="SHF33267.1"/>
    </source>
</evidence>
<dbReference type="RefSeq" id="WP_073249803.1">
    <property type="nucleotide sequence ID" value="NZ_FQVG01000057.1"/>
</dbReference>
<evidence type="ECO:0000313" key="2">
    <source>
        <dbReference type="Proteomes" id="UP000184423"/>
    </source>
</evidence>
<gene>
    <name evidence="1" type="ORF">SAMN02746091_02278</name>
</gene>
<dbReference type="EMBL" id="FQVG01000057">
    <property type="protein sequence ID" value="SHF33267.1"/>
    <property type="molecule type" value="Genomic_DNA"/>
</dbReference>
<name>A0A1M5AT49_9CLOT</name>
<organism evidence="1 2">
    <name type="scientific">Caloramator proteoclasticus DSM 10124</name>
    <dbReference type="NCBI Taxonomy" id="1121262"/>
    <lineage>
        <taxon>Bacteria</taxon>
        <taxon>Bacillati</taxon>
        <taxon>Bacillota</taxon>
        <taxon>Clostridia</taxon>
        <taxon>Eubacteriales</taxon>
        <taxon>Clostridiaceae</taxon>
        <taxon>Caloramator</taxon>
    </lineage>
</organism>